<proteinExistence type="predicted"/>
<dbReference type="HOGENOM" id="CLU_502380_0_0_6"/>
<evidence type="ECO:0000313" key="1">
    <source>
        <dbReference type="EMBL" id="AGR61953.1"/>
    </source>
</evidence>
<dbReference type="RefSeq" id="WP_020842570.1">
    <property type="nucleotide sequence ID" value="NC_021871.1"/>
</dbReference>
<dbReference type="Proteomes" id="UP000015042">
    <property type="component" value="Plasmid RM1"/>
</dbReference>
<keyword evidence="1" id="KW-0614">Plasmid</keyword>
<evidence type="ECO:0000313" key="2">
    <source>
        <dbReference type="Proteomes" id="UP000015042"/>
    </source>
</evidence>
<sequence length="542" mass="59772">MFNNVKIPQKPAAASATIFPADGSMFVARQRMKVTVVYTPAASIPADSILHMTLTSSGSISVSRSTPVITDDRSSATCEFDLYNQKSDLPAGELLFSVKCYSTAKDAPTIPVEEVNSTIKYTLTSPPLDHIENMLPLVVKPYEVLDKNPAADGTTPDVKNLGVVIKLTGLKTDGSLMDEHGIYCLSFDDYDSANALRLFIYNPTDKTLGDEIFPVSSAFQRYFRIPLGTDGSAYVKIFQRANSIKNVLRVRPYVTTLYGTSYSNEEAILVNNIDILPENLGAPLVEELEGFTVTTEELKTGIHLKLNNWDDRSDDGYVIPFIKDKDNNVILSQNYKTTIDVVNHFKIMIPYTYFTSNNIYTLGCIVSDEMQSSVTSCIVFKFIDNGGGILPPDIERDLPAPSVRWTLADGRTYTVGKNEQEPTIFKKMLTDGELEMTFDISGIDVAVGDPLVLTGVINGFDDKLLPKTFKINQGGFFLKAEDIANKRVSIALDKTLFKDFDSDQYGNPGTVWIAGTFTNTILAQSHNSNVWYADIDTVAPGE</sequence>
<protein>
    <submittedName>
        <fullName evidence="1">Uncharacterized protein</fullName>
    </submittedName>
</protein>
<dbReference type="KEGG" id="sbz:A464_plas0129"/>
<accession>S5N4H2</accession>
<name>S5N4H2_SALBN</name>
<gene>
    <name evidence="1" type="ORF">A464_plas0129</name>
</gene>
<dbReference type="EMBL" id="CP006609">
    <property type="protein sequence ID" value="AGR61953.1"/>
    <property type="molecule type" value="Genomic_DNA"/>
</dbReference>
<reference evidence="1 2" key="1">
    <citation type="submission" date="2013-07" db="EMBL/GenBank/DDBJ databases">
        <title>Genome sequence of Salmonella bongori N268-08 - a rare clinical isolate.</title>
        <authorList>
            <person name="Marti R."/>
            <person name="Hagens S."/>
            <person name="Loessner M.J."/>
            <person name="Klumpp J."/>
        </authorList>
    </citation>
    <scope>NUCLEOTIDE SEQUENCE [LARGE SCALE GENOMIC DNA]</scope>
    <source>
        <strain evidence="1 2">N268-08</strain>
        <plasmid evidence="2">Plasmid RM1</plasmid>
    </source>
</reference>
<dbReference type="PATRIC" id="fig|1197719.3.peg.4749"/>
<dbReference type="AlphaFoldDB" id="S5N4H2"/>
<geneLocation type="plasmid" evidence="1 2">
    <name>RM1</name>
</geneLocation>
<dbReference type="GeneID" id="66758932"/>
<organism evidence="1 2">
    <name type="scientific">Salmonella bongori N268-08</name>
    <dbReference type="NCBI Taxonomy" id="1197719"/>
    <lineage>
        <taxon>Bacteria</taxon>
        <taxon>Pseudomonadati</taxon>
        <taxon>Pseudomonadota</taxon>
        <taxon>Gammaproteobacteria</taxon>
        <taxon>Enterobacterales</taxon>
        <taxon>Enterobacteriaceae</taxon>
        <taxon>Salmonella</taxon>
    </lineage>
</organism>